<gene>
    <name evidence="2" type="primary">GLEAN_05818</name>
    <name evidence="2" type="ORF">TcasGA2_TC005818</name>
</gene>
<keyword evidence="3" id="KW-1185">Reference proteome</keyword>
<dbReference type="AlphaFoldDB" id="D6WW41"/>
<reference evidence="2 3" key="1">
    <citation type="journal article" date="2008" name="Nature">
        <title>The genome of the model beetle and pest Tribolium castaneum.</title>
        <authorList>
            <consortium name="Tribolium Genome Sequencing Consortium"/>
            <person name="Richards S."/>
            <person name="Gibbs R.A."/>
            <person name="Weinstock G.M."/>
            <person name="Brown S.J."/>
            <person name="Denell R."/>
            <person name="Beeman R.W."/>
            <person name="Gibbs R."/>
            <person name="Beeman R.W."/>
            <person name="Brown S.J."/>
            <person name="Bucher G."/>
            <person name="Friedrich M."/>
            <person name="Grimmelikhuijzen C.J."/>
            <person name="Klingler M."/>
            <person name="Lorenzen M."/>
            <person name="Richards S."/>
            <person name="Roth S."/>
            <person name="Schroder R."/>
            <person name="Tautz D."/>
            <person name="Zdobnov E.M."/>
            <person name="Muzny D."/>
            <person name="Gibbs R.A."/>
            <person name="Weinstock G.M."/>
            <person name="Attaway T."/>
            <person name="Bell S."/>
            <person name="Buhay C.J."/>
            <person name="Chandrabose M.N."/>
            <person name="Chavez D."/>
            <person name="Clerk-Blankenburg K.P."/>
            <person name="Cree A."/>
            <person name="Dao M."/>
            <person name="Davis C."/>
            <person name="Chacko J."/>
            <person name="Dinh H."/>
            <person name="Dugan-Rocha S."/>
            <person name="Fowler G."/>
            <person name="Garner T.T."/>
            <person name="Garnes J."/>
            <person name="Gnirke A."/>
            <person name="Hawes A."/>
            <person name="Hernandez J."/>
            <person name="Hines S."/>
            <person name="Holder M."/>
            <person name="Hume J."/>
            <person name="Jhangiani S.N."/>
            <person name="Joshi V."/>
            <person name="Khan Z.M."/>
            <person name="Jackson L."/>
            <person name="Kovar C."/>
            <person name="Kowis A."/>
            <person name="Lee S."/>
            <person name="Lewis L.R."/>
            <person name="Margolis J."/>
            <person name="Morgan M."/>
            <person name="Nazareth L.V."/>
            <person name="Nguyen N."/>
            <person name="Okwuonu G."/>
            <person name="Parker D."/>
            <person name="Richards S."/>
            <person name="Ruiz S.J."/>
            <person name="Santibanez J."/>
            <person name="Savard J."/>
            <person name="Scherer S.E."/>
            <person name="Schneider B."/>
            <person name="Sodergren E."/>
            <person name="Tautz D."/>
            <person name="Vattahil S."/>
            <person name="Villasana D."/>
            <person name="White C.S."/>
            <person name="Wright R."/>
            <person name="Park Y."/>
            <person name="Beeman R.W."/>
            <person name="Lord J."/>
            <person name="Oppert B."/>
            <person name="Lorenzen M."/>
            <person name="Brown S."/>
            <person name="Wang L."/>
            <person name="Savard J."/>
            <person name="Tautz D."/>
            <person name="Richards S."/>
            <person name="Weinstock G."/>
            <person name="Gibbs R.A."/>
            <person name="Liu Y."/>
            <person name="Worley K."/>
            <person name="Weinstock G."/>
            <person name="Elsik C.G."/>
            <person name="Reese J.T."/>
            <person name="Elhaik E."/>
            <person name="Landan G."/>
            <person name="Graur D."/>
            <person name="Arensburger P."/>
            <person name="Atkinson P."/>
            <person name="Beeman R.W."/>
            <person name="Beidler J."/>
            <person name="Brown S.J."/>
            <person name="Demuth J.P."/>
            <person name="Drury D.W."/>
            <person name="Du Y.Z."/>
            <person name="Fujiwara H."/>
            <person name="Lorenzen M."/>
            <person name="Maselli V."/>
            <person name="Osanai M."/>
            <person name="Park Y."/>
            <person name="Robertson H.M."/>
            <person name="Tu Z."/>
            <person name="Wang J.J."/>
            <person name="Wang S."/>
            <person name="Richards S."/>
            <person name="Song H."/>
            <person name="Zhang L."/>
            <person name="Sodergren E."/>
            <person name="Werner D."/>
            <person name="Stanke M."/>
            <person name="Morgenstern B."/>
            <person name="Solovyev V."/>
            <person name="Kosarev P."/>
            <person name="Brown G."/>
            <person name="Chen H.C."/>
            <person name="Ermolaeva O."/>
            <person name="Hlavina W."/>
            <person name="Kapustin Y."/>
            <person name="Kiryutin B."/>
            <person name="Kitts P."/>
            <person name="Maglott D."/>
            <person name="Pruitt K."/>
            <person name="Sapojnikov V."/>
            <person name="Souvorov A."/>
            <person name="Mackey A.J."/>
            <person name="Waterhouse R.M."/>
            <person name="Wyder S."/>
            <person name="Zdobnov E.M."/>
            <person name="Zdobnov E.M."/>
            <person name="Wyder S."/>
            <person name="Kriventseva E.V."/>
            <person name="Kadowaki T."/>
            <person name="Bork P."/>
            <person name="Aranda M."/>
            <person name="Bao R."/>
            <person name="Beermann A."/>
            <person name="Berns N."/>
            <person name="Bolognesi R."/>
            <person name="Bonneton F."/>
            <person name="Bopp D."/>
            <person name="Brown S.J."/>
            <person name="Bucher G."/>
            <person name="Butts T."/>
            <person name="Chaumot A."/>
            <person name="Denell R.E."/>
            <person name="Ferrier D.E."/>
            <person name="Friedrich M."/>
            <person name="Gordon C.M."/>
            <person name="Jindra M."/>
            <person name="Klingler M."/>
            <person name="Lan Q."/>
            <person name="Lattorff H.M."/>
            <person name="Laudet V."/>
            <person name="von Levetsow C."/>
            <person name="Liu Z."/>
            <person name="Lutz R."/>
            <person name="Lynch J.A."/>
            <person name="da Fonseca R.N."/>
            <person name="Posnien N."/>
            <person name="Reuter R."/>
            <person name="Roth S."/>
            <person name="Savard J."/>
            <person name="Schinko J.B."/>
            <person name="Schmitt C."/>
            <person name="Schoppmeier M."/>
            <person name="Schroder R."/>
            <person name="Shippy T.D."/>
            <person name="Simonnet F."/>
            <person name="Marques-Souza H."/>
            <person name="Tautz D."/>
            <person name="Tomoyasu Y."/>
            <person name="Trauner J."/>
            <person name="Van der Zee M."/>
            <person name="Vervoort M."/>
            <person name="Wittkopp N."/>
            <person name="Wimmer E.A."/>
            <person name="Yang X."/>
            <person name="Jones A.K."/>
            <person name="Sattelle D.B."/>
            <person name="Ebert P.R."/>
            <person name="Nelson D."/>
            <person name="Scott J.G."/>
            <person name="Beeman R.W."/>
            <person name="Muthukrishnan S."/>
            <person name="Kramer K.J."/>
            <person name="Arakane Y."/>
            <person name="Beeman R.W."/>
            <person name="Zhu Q."/>
            <person name="Hogenkamp D."/>
            <person name="Dixit R."/>
            <person name="Oppert B."/>
            <person name="Jiang H."/>
            <person name="Zou Z."/>
            <person name="Marshall J."/>
            <person name="Elpidina E."/>
            <person name="Vinokurov K."/>
            <person name="Oppert C."/>
            <person name="Zou Z."/>
            <person name="Evans J."/>
            <person name="Lu Z."/>
            <person name="Zhao P."/>
            <person name="Sumathipala N."/>
            <person name="Altincicek B."/>
            <person name="Vilcinskas A."/>
            <person name="Williams M."/>
            <person name="Hultmark D."/>
            <person name="Hetru C."/>
            <person name="Jiang H."/>
            <person name="Grimmelikhuijzen C.J."/>
            <person name="Hauser F."/>
            <person name="Cazzamali G."/>
            <person name="Williamson M."/>
            <person name="Park Y."/>
            <person name="Li B."/>
            <person name="Tanaka Y."/>
            <person name="Predel R."/>
            <person name="Neupert S."/>
            <person name="Schachtner J."/>
            <person name="Verleyen P."/>
            <person name="Raible F."/>
            <person name="Bork P."/>
            <person name="Friedrich M."/>
            <person name="Walden K.K."/>
            <person name="Robertson H.M."/>
            <person name="Angeli S."/>
            <person name="Foret S."/>
            <person name="Bucher G."/>
            <person name="Schuetz S."/>
            <person name="Maleszka R."/>
            <person name="Wimmer E.A."/>
            <person name="Beeman R.W."/>
            <person name="Lorenzen M."/>
            <person name="Tomoyasu Y."/>
            <person name="Miller S.C."/>
            <person name="Grossmann D."/>
            <person name="Bucher G."/>
        </authorList>
    </citation>
    <scope>NUCLEOTIDE SEQUENCE [LARGE SCALE GENOMIC DNA]</scope>
    <source>
        <strain evidence="2 3">Georgia GA2</strain>
    </source>
</reference>
<reference evidence="2 3" key="2">
    <citation type="journal article" date="2010" name="Nucleic Acids Res.">
        <title>BeetleBase in 2010: revisions to provide comprehensive genomic information for Tribolium castaneum.</title>
        <authorList>
            <person name="Kim H.S."/>
            <person name="Murphy T."/>
            <person name="Xia J."/>
            <person name="Caragea D."/>
            <person name="Park Y."/>
            <person name="Beeman R.W."/>
            <person name="Lorenzen M.D."/>
            <person name="Butcher S."/>
            <person name="Manak J.R."/>
            <person name="Brown S.J."/>
        </authorList>
    </citation>
    <scope>GENOME REANNOTATION</scope>
    <source>
        <strain evidence="2 3">Georgia GA2</strain>
    </source>
</reference>
<name>D6WW41_TRICA</name>
<proteinExistence type="predicted"/>
<sequence length="85" mass="8826">MLNHIGEDSTKKGAGTMNITVDQTIGASTISPTILIFYSQIGYDVTSVTYPEVRCAAQAARAEQSTASSGTGQIGSARGGLFKLL</sequence>
<dbReference type="InParanoid" id="D6WW41"/>
<accession>D6WW41</accession>
<protein>
    <submittedName>
        <fullName evidence="2">Uncharacterized protein</fullName>
    </submittedName>
</protein>
<evidence type="ECO:0000313" key="2">
    <source>
        <dbReference type="EMBL" id="EFA08191.1"/>
    </source>
</evidence>
<dbReference type="PhylomeDB" id="D6WW41"/>
<evidence type="ECO:0000313" key="3">
    <source>
        <dbReference type="Proteomes" id="UP000007266"/>
    </source>
</evidence>
<dbReference type="HOGENOM" id="CLU_2515588_0_0_1"/>
<organism evidence="2 3">
    <name type="scientific">Tribolium castaneum</name>
    <name type="common">Red flour beetle</name>
    <dbReference type="NCBI Taxonomy" id="7070"/>
    <lineage>
        <taxon>Eukaryota</taxon>
        <taxon>Metazoa</taxon>
        <taxon>Ecdysozoa</taxon>
        <taxon>Arthropoda</taxon>
        <taxon>Hexapoda</taxon>
        <taxon>Insecta</taxon>
        <taxon>Pterygota</taxon>
        <taxon>Neoptera</taxon>
        <taxon>Endopterygota</taxon>
        <taxon>Coleoptera</taxon>
        <taxon>Polyphaga</taxon>
        <taxon>Cucujiformia</taxon>
        <taxon>Tenebrionidae</taxon>
        <taxon>Tenebrionidae incertae sedis</taxon>
        <taxon>Tribolium</taxon>
    </lineage>
</organism>
<dbReference type="Proteomes" id="UP000007266">
    <property type="component" value="Linkage group 8"/>
</dbReference>
<dbReference type="EMBL" id="KQ971361">
    <property type="protein sequence ID" value="EFA08191.1"/>
    <property type="molecule type" value="Genomic_DNA"/>
</dbReference>
<evidence type="ECO:0000256" key="1">
    <source>
        <dbReference type="SAM" id="MobiDB-lite"/>
    </source>
</evidence>
<feature type="region of interest" description="Disordered" evidence="1">
    <location>
        <begin position="63"/>
        <end position="85"/>
    </location>
</feature>